<evidence type="ECO:0000256" key="1">
    <source>
        <dbReference type="SAM" id="Phobius"/>
    </source>
</evidence>
<dbReference type="Gramene" id="Psat02G0095600-T1">
    <property type="protein sequence ID" value="KAI5433914.1"/>
    <property type="gene ID" value="KIW84_020956"/>
</dbReference>
<keyword evidence="3" id="KW-1185">Reference proteome</keyword>
<keyword evidence="1" id="KW-0472">Membrane</keyword>
<accession>A0A9D5B9D0</accession>
<evidence type="ECO:0000313" key="3">
    <source>
        <dbReference type="Proteomes" id="UP001058974"/>
    </source>
</evidence>
<feature type="transmembrane region" description="Helical" evidence="1">
    <location>
        <begin position="51"/>
        <end position="72"/>
    </location>
</feature>
<organism evidence="2 3">
    <name type="scientific">Pisum sativum</name>
    <name type="common">Garden pea</name>
    <name type="synonym">Lathyrus oleraceus</name>
    <dbReference type="NCBI Taxonomy" id="3888"/>
    <lineage>
        <taxon>Eukaryota</taxon>
        <taxon>Viridiplantae</taxon>
        <taxon>Streptophyta</taxon>
        <taxon>Embryophyta</taxon>
        <taxon>Tracheophyta</taxon>
        <taxon>Spermatophyta</taxon>
        <taxon>Magnoliopsida</taxon>
        <taxon>eudicotyledons</taxon>
        <taxon>Gunneridae</taxon>
        <taxon>Pentapetalae</taxon>
        <taxon>rosids</taxon>
        <taxon>fabids</taxon>
        <taxon>Fabales</taxon>
        <taxon>Fabaceae</taxon>
        <taxon>Papilionoideae</taxon>
        <taxon>50 kb inversion clade</taxon>
        <taxon>NPAAA clade</taxon>
        <taxon>Hologalegina</taxon>
        <taxon>IRL clade</taxon>
        <taxon>Fabeae</taxon>
        <taxon>Lathyrus</taxon>
    </lineage>
</organism>
<evidence type="ECO:0000313" key="2">
    <source>
        <dbReference type="EMBL" id="KAI5433914.1"/>
    </source>
</evidence>
<sequence length="116" mass="13961">MIKLQNNLLKITRRNMVEIIKFSYVMIILFFLFLIGMKIEGKFNSFILNFVFYFYVLFFIIVITLLCVFIVAERIKCFDDSDCKNRIFCRTPFKRKCINNSHCKCVLAHELLNPRR</sequence>
<keyword evidence="1" id="KW-0812">Transmembrane</keyword>
<gene>
    <name evidence="2" type="ORF">KIW84_020956</name>
</gene>
<keyword evidence="1" id="KW-1133">Transmembrane helix</keyword>
<reference evidence="2 3" key="1">
    <citation type="journal article" date="2022" name="Nat. Genet.">
        <title>Improved pea reference genome and pan-genome highlight genomic features and evolutionary characteristics.</title>
        <authorList>
            <person name="Yang T."/>
            <person name="Liu R."/>
            <person name="Luo Y."/>
            <person name="Hu S."/>
            <person name="Wang D."/>
            <person name="Wang C."/>
            <person name="Pandey M.K."/>
            <person name="Ge S."/>
            <person name="Xu Q."/>
            <person name="Li N."/>
            <person name="Li G."/>
            <person name="Huang Y."/>
            <person name="Saxena R.K."/>
            <person name="Ji Y."/>
            <person name="Li M."/>
            <person name="Yan X."/>
            <person name="He Y."/>
            <person name="Liu Y."/>
            <person name="Wang X."/>
            <person name="Xiang C."/>
            <person name="Varshney R.K."/>
            <person name="Ding H."/>
            <person name="Gao S."/>
            <person name="Zong X."/>
        </authorList>
    </citation>
    <scope>NUCLEOTIDE SEQUENCE [LARGE SCALE GENOMIC DNA]</scope>
    <source>
        <strain evidence="2 3">cv. Zhongwan 6</strain>
    </source>
</reference>
<comment type="caution">
    <text evidence="2">The sequence shown here is derived from an EMBL/GenBank/DDBJ whole genome shotgun (WGS) entry which is preliminary data.</text>
</comment>
<dbReference type="Proteomes" id="UP001058974">
    <property type="component" value="Chromosome 2"/>
</dbReference>
<proteinExistence type="predicted"/>
<dbReference type="AlphaFoldDB" id="A0A9D5B9D0"/>
<feature type="transmembrane region" description="Helical" evidence="1">
    <location>
        <begin position="21"/>
        <end position="39"/>
    </location>
</feature>
<name>A0A9D5B9D0_PEA</name>
<dbReference type="EMBL" id="JAMSHJ010000002">
    <property type="protein sequence ID" value="KAI5433914.1"/>
    <property type="molecule type" value="Genomic_DNA"/>
</dbReference>
<protein>
    <submittedName>
        <fullName evidence="2">Uncharacterized protein</fullName>
    </submittedName>
</protein>